<dbReference type="GO" id="GO:0005524">
    <property type="term" value="F:ATP binding"/>
    <property type="evidence" value="ECO:0007669"/>
    <property type="project" value="UniProtKB-KW"/>
</dbReference>
<dbReference type="GO" id="GO:1990060">
    <property type="term" value="C:maltose transport complex"/>
    <property type="evidence" value="ECO:0007669"/>
    <property type="project" value="TreeGrafter"/>
</dbReference>
<dbReference type="InterPro" id="IPR015855">
    <property type="entry name" value="ABC_transpr_MalK-like"/>
</dbReference>
<dbReference type="Gene3D" id="2.40.50.100">
    <property type="match status" value="1"/>
</dbReference>
<reference evidence="10 11" key="2">
    <citation type="submission" date="2020-08" db="EMBL/GenBank/DDBJ databases">
        <title>Stappia taiwanensis sp. nov., isolated from a coastal thermal spring.</title>
        <authorList>
            <person name="Kampfer P."/>
        </authorList>
    </citation>
    <scope>NUCLEOTIDE SEQUENCE [LARGE SCALE GENOMIC DNA]</scope>
    <source>
        <strain evidence="10 11">DSM 23284</strain>
    </source>
</reference>
<comment type="similarity">
    <text evidence="2">Belongs to the ABC transporter superfamily.</text>
</comment>
<dbReference type="EMBL" id="JACEON010000003">
    <property type="protein sequence ID" value="MBA4610800.1"/>
    <property type="molecule type" value="Genomic_DNA"/>
</dbReference>
<keyword evidence="4" id="KW-1003">Cell membrane</keyword>
<name>A0A838XVC7_9HYPH</name>
<evidence type="ECO:0000313" key="11">
    <source>
        <dbReference type="Proteomes" id="UP000559404"/>
    </source>
</evidence>
<dbReference type="InterPro" id="IPR047641">
    <property type="entry name" value="ABC_transpr_MalK/UgpC-like"/>
</dbReference>
<comment type="subcellular location">
    <subcellularLocation>
        <location evidence="1">Cell inner membrane</location>
        <topology evidence="1">Peripheral membrane protein</topology>
    </subcellularLocation>
</comment>
<dbReference type="InterPro" id="IPR027417">
    <property type="entry name" value="P-loop_NTPase"/>
</dbReference>
<dbReference type="InterPro" id="IPR003593">
    <property type="entry name" value="AAA+_ATPase"/>
</dbReference>
<keyword evidence="5" id="KW-0997">Cell inner membrane</keyword>
<dbReference type="SUPFAM" id="SSF50331">
    <property type="entry name" value="MOP-like"/>
    <property type="match status" value="1"/>
</dbReference>
<dbReference type="InterPro" id="IPR040582">
    <property type="entry name" value="OB_MalK-like"/>
</dbReference>
<proteinExistence type="inferred from homology"/>
<dbReference type="Pfam" id="PF17912">
    <property type="entry name" value="OB_MalK"/>
    <property type="match status" value="1"/>
</dbReference>
<dbReference type="PANTHER" id="PTHR43875:SF3">
    <property type="entry name" value="MALTOSE_MALTODEXTRIN IMPORT ATP-BINDING PROTEIN MALK"/>
    <property type="match status" value="1"/>
</dbReference>
<comment type="caution">
    <text evidence="10">The sequence shown here is derived from an EMBL/GenBank/DDBJ whole genome shotgun (WGS) entry which is preliminary data.</text>
</comment>
<dbReference type="InterPro" id="IPR003439">
    <property type="entry name" value="ABC_transporter-like_ATP-bd"/>
</dbReference>
<dbReference type="InterPro" id="IPR017871">
    <property type="entry name" value="ABC_transporter-like_CS"/>
</dbReference>
<sequence length="353" mass="38411">MAGITLNKAIKRYGAVDVIHGIDLEIEDGEFCVLVGPSGCGKSTLLRMVAGLEETSGGEIHIGERNVTRLDPAARGVSMVFQTYALYPHMTVAENMSFGLRMNGHPKAEIAAKVKAAADILKLNDYLERKPKALSGGQRQRVAIGRAIVRGPEVFLFDEPLSNLDAELRVEMRVEIARLHKEIGATMVYVTHDQVEAMTLADKIVVLRSGRIEQVGTPLDLYHDPDNRFVAGFIGSPAMNFVKARVRDGRVHAPGLSDEAFAVDIALPPNGTDLLVGVRPHHIAIDPQGASHTLIVKEALGAMFHAYLEAPTGERIVVEVPEAEAVGLQGDVGLRMVPDRLLLFDARTELRLR</sequence>
<dbReference type="RefSeq" id="WP_181759003.1">
    <property type="nucleotide sequence ID" value="NZ_BMCR01000004.1"/>
</dbReference>
<reference evidence="10 11" key="1">
    <citation type="submission" date="2020-07" db="EMBL/GenBank/DDBJ databases">
        <authorList>
            <person name="Li M."/>
        </authorList>
    </citation>
    <scope>NUCLEOTIDE SEQUENCE [LARGE SCALE GENOMIC DNA]</scope>
    <source>
        <strain evidence="10 11">DSM 23284</strain>
    </source>
</reference>
<dbReference type="PANTHER" id="PTHR43875">
    <property type="entry name" value="MALTODEXTRIN IMPORT ATP-BINDING PROTEIN MSMX"/>
    <property type="match status" value="1"/>
</dbReference>
<keyword evidence="11" id="KW-1185">Reference proteome</keyword>
<dbReference type="Proteomes" id="UP000559404">
    <property type="component" value="Unassembled WGS sequence"/>
</dbReference>
<evidence type="ECO:0000256" key="1">
    <source>
        <dbReference type="ARBA" id="ARBA00004417"/>
    </source>
</evidence>
<dbReference type="Pfam" id="PF00005">
    <property type="entry name" value="ABC_tran"/>
    <property type="match status" value="1"/>
</dbReference>
<feature type="domain" description="ABC transporter" evidence="9">
    <location>
        <begin position="4"/>
        <end position="234"/>
    </location>
</feature>
<dbReference type="Gene3D" id="3.40.50.300">
    <property type="entry name" value="P-loop containing nucleotide triphosphate hydrolases"/>
    <property type="match status" value="1"/>
</dbReference>
<evidence type="ECO:0000256" key="6">
    <source>
        <dbReference type="ARBA" id="ARBA00022741"/>
    </source>
</evidence>
<accession>A0A838XVC7</accession>
<dbReference type="FunFam" id="3.40.50.300:FF:000042">
    <property type="entry name" value="Maltose/maltodextrin ABC transporter, ATP-binding protein"/>
    <property type="match status" value="1"/>
</dbReference>
<dbReference type="CDD" id="cd03301">
    <property type="entry name" value="ABC_MalK_N"/>
    <property type="match status" value="1"/>
</dbReference>
<dbReference type="InterPro" id="IPR008995">
    <property type="entry name" value="Mo/tungstate-bd_C_term_dom"/>
</dbReference>
<protein>
    <submittedName>
        <fullName evidence="10">sn-glycerol-3-phosphate ABC transporter ATP-binding protein UgpC</fullName>
    </submittedName>
</protein>
<organism evidence="10 11">
    <name type="scientific">Stappia taiwanensis</name>
    <dbReference type="NCBI Taxonomy" id="992267"/>
    <lineage>
        <taxon>Bacteria</taxon>
        <taxon>Pseudomonadati</taxon>
        <taxon>Pseudomonadota</taxon>
        <taxon>Alphaproteobacteria</taxon>
        <taxon>Hyphomicrobiales</taxon>
        <taxon>Stappiaceae</taxon>
        <taxon>Stappia</taxon>
    </lineage>
</organism>
<evidence type="ECO:0000256" key="8">
    <source>
        <dbReference type="ARBA" id="ARBA00023136"/>
    </source>
</evidence>
<dbReference type="Gene3D" id="2.40.50.140">
    <property type="entry name" value="Nucleic acid-binding proteins"/>
    <property type="match status" value="1"/>
</dbReference>
<dbReference type="NCBIfam" id="NF008653">
    <property type="entry name" value="PRK11650.1"/>
    <property type="match status" value="1"/>
</dbReference>
<dbReference type="PROSITE" id="PS00211">
    <property type="entry name" value="ABC_TRANSPORTER_1"/>
    <property type="match status" value="1"/>
</dbReference>
<keyword evidence="6" id="KW-0547">Nucleotide-binding</keyword>
<evidence type="ECO:0000313" key="10">
    <source>
        <dbReference type="EMBL" id="MBA4610800.1"/>
    </source>
</evidence>
<evidence type="ECO:0000256" key="5">
    <source>
        <dbReference type="ARBA" id="ARBA00022519"/>
    </source>
</evidence>
<dbReference type="PROSITE" id="PS50893">
    <property type="entry name" value="ABC_TRANSPORTER_2"/>
    <property type="match status" value="1"/>
</dbReference>
<dbReference type="GO" id="GO:0055052">
    <property type="term" value="C:ATP-binding cassette (ABC) transporter complex, substrate-binding subunit-containing"/>
    <property type="evidence" value="ECO:0007669"/>
    <property type="project" value="TreeGrafter"/>
</dbReference>
<evidence type="ECO:0000256" key="3">
    <source>
        <dbReference type="ARBA" id="ARBA00022448"/>
    </source>
</evidence>
<dbReference type="GO" id="GO:0015423">
    <property type="term" value="F:ABC-type maltose transporter activity"/>
    <property type="evidence" value="ECO:0007669"/>
    <property type="project" value="TreeGrafter"/>
</dbReference>
<keyword evidence="3" id="KW-0813">Transport</keyword>
<evidence type="ECO:0000256" key="4">
    <source>
        <dbReference type="ARBA" id="ARBA00022475"/>
    </source>
</evidence>
<keyword evidence="7 10" id="KW-0067">ATP-binding</keyword>
<dbReference type="InterPro" id="IPR012340">
    <property type="entry name" value="NA-bd_OB-fold"/>
</dbReference>
<evidence type="ECO:0000256" key="2">
    <source>
        <dbReference type="ARBA" id="ARBA00005417"/>
    </source>
</evidence>
<dbReference type="SMART" id="SM00382">
    <property type="entry name" value="AAA"/>
    <property type="match status" value="1"/>
</dbReference>
<evidence type="ECO:0000256" key="7">
    <source>
        <dbReference type="ARBA" id="ARBA00022840"/>
    </source>
</evidence>
<gene>
    <name evidence="10" type="primary">ugpC</name>
    <name evidence="10" type="ORF">H1W37_03995</name>
</gene>
<evidence type="ECO:0000259" key="9">
    <source>
        <dbReference type="PROSITE" id="PS50893"/>
    </source>
</evidence>
<keyword evidence="8" id="KW-0472">Membrane</keyword>
<dbReference type="AlphaFoldDB" id="A0A838XVC7"/>
<dbReference type="GO" id="GO:0016887">
    <property type="term" value="F:ATP hydrolysis activity"/>
    <property type="evidence" value="ECO:0007669"/>
    <property type="project" value="InterPro"/>
</dbReference>
<dbReference type="SUPFAM" id="SSF52540">
    <property type="entry name" value="P-loop containing nucleoside triphosphate hydrolases"/>
    <property type="match status" value="1"/>
</dbReference>